<accession>A0A8D8IZJ5</accession>
<reference evidence="1" key="1">
    <citation type="submission" date="2021-05" db="EMBL/GenBank/DDBJ databases">
        <authorList>
            <person name="Alioto T."/>
            <person name="Alioto T."/>
            <person name="Gomez Garrido J."/>
        </authorList>
    </citation>
    <scope>NUCLEOTIDE SEQUENCE</scope>
</reference>
<proteinExistence type="predicted"/>
<organism evidence="1">
    <name type="scientific">Culex pipiens</name>
    <name type="common">House mosquito</name>
    <dbReference type="NCBI Taxonomy" id="7175"/>
    <lineage>
        <taxon>Eukaryota</taxon>
        <taxon>Metazoa</taxon>
        <taxon>Ecdysozoa</taxon>
        <taxon>Arthropoda</taxon>
        <taxon>Hexapoda</taxon>
        <taxon>Insecta</taxon>
        <taxon>Pterygota</taxon>
        <taxon>Neoptera</taxon>
        <taxon>Endopterygota</taxon>
        <taxon>Diptera</taxon>
        <taxon>Nematocera</taxon>
        <taxon>Culicoidea</taxon>
        <taxon>Culicidae</taxon>
        <taxon>Culicinae</taxon>
        <taxon>Culicini</taxon>
        <taxon>Culex</taxon>
        <taxon>Culex</taxon>
    </lineage>
</organism>
<dbReference type="EMBL" id="HBUE01166438">
    <property type="protein sequence ID" value="CAG6512828.1"/>
    <property type="molecule type" value="Transcribed_RNA"/>
</dbReference>
<protein>
    <submittedName>
        <fullName evidence="1">(northern house mosquito) hypothetical protein</fullName>
    </submittedName>
</protein>
<name>A0A8D8IZJ5_CULPI</name>
<evidence type="ECO:0000313" key="1">
    <source>
        <dbReference type="EMBL" id="CAG6564290.1"/>
    </source>
</evidence>
<dbReference type="EMBL" id="HBUE01271752">
    <property type="protein sequence ID" value="CAG6564290.1"/>
    <property type="molecule type" value="Transcribed_RNA"/>
</dbReference>
<dbReference type="AlphaFoldDB" id="A0A8D8IZJ5"/>
<sequence>MTNCPLLSIPAAKGWVHPRTGNSLFPHVHIKSDRLNCRAWFAASWSLVFYHHHHHHHVFCAFFAEAHCLYYIPRRRGFGSPFGPLDHDHDREIMMIPIFIILNTHKIYVW</sequence>